<evidence type="ECO:0000313" key="2">
    <source>
        <dbReference type="Proteomes" id="UP001165960"/>
    </source>
</evidence>
<dbReference type="Proteomes" id="UP001165960">
    <property type="component" value="Unassembled WGS sequence"/>
</dbReference>
<gene>
    <name evidence="1" type="ORF">DSO57_1007833</name>
</gene>
<sequence length="187" mass="21101">MTPPVTLQPNYLQETMIANESTSTKLFGILYIPLTGLFYSMVPTNGPWALLGKSFYFIVKLAPILWWALTSGPMGCLTASSPEPSAGWLPEKYYQTVKGQQVLKKVTVFYSHMHMLCVVKEPTALLHTIKKLKHEVIPNFTCETLIKLIKKTQEYKKVTVTVSASKKSAHRLYSKFLKTGNVILMDK</sequence>
<organism evidence="1 2">
    <name type="scientific">Entomophthora muscae</name>
    <dbReference type="NCBI Taxonomy" id="34485"/>
    <lineage>
        <taxon>Eukaryota</taxon>
        <taxon>Fungi</taxon>
        <taxon>Fungi incertae sedis</taxon>
        <taxon>Zoopagomycota</taxon>
        <taxon>Entomophthoromycotina</taxon>
        <taxon>Entomophthoromycetes</taxon>
        <taxon>Entomophthorales</taxon>
        <taxon>Entomophthoraceae</taxon>
        <taxon>Entomophthora</taxon>
    </lineage>
</organism>
<evidence type="ECO:0000313" key="1">
    <source>
        <dbReference type="EMBL" id="KAJ9055077.1"/>
    </source>
</evidence>
<accession>A0ACC2RYE1</accession>
<name>A0ACC2RYE1_9FUNG</name>
<keyword evidence="2" id="KW-1185">Reference proteome</keyword>
<comment type="caution">
    <text evidence="1">The sequence shown here is derived from an EMBL/GenBank/DDBJ whole genome shotgun (WGS) entry which is preliminary data.</text>
</comment>
<protein>
    <submittedName>
        <fullName evidence="1">Uncharacterized protein</fullName>
    </submittedName>
</protein>
<dbReference type="EMBL" id="QTSX02006413">
    <property type="protein sequence ID" value="KAJ9055077.1"/>
    <property type="molecule type" value="Genomic_DNA"/>
</dbReference>
<proteinExistence type="predicted"/>
<reference evidence="1" key="1">
    <citation type="submission" date="2022-04" db="EMBL/GenBank/DDBJ databases">
        <title>Genome of the entomopathogenic fungus Entomophthora muscae.</title>
        <authorList>
            <person name="Elya C."/>
            <person name="Lovett B.R."/>
            <person name="Lee E."/>
            <person name="Macias A.M."/>
            <person name="Hajek A.E."/>
            <person name="De Bivort B.L."/>
            <person name="Kasson M.T."/>
            <person name="De Fine Licht H.H."/>
            <person name="Stajich J.E."/>
        </authorList>
    </citation>
    <scope>NUCLEOTIDE SEQUENCE</scope>
    <source>
        <strain evidence="1">Berkeley</strain>
    </source>
</reference>